<dbReference type="CDD" id="cd08977">
    <property type="entry name" value="SusD"/>
    <property type="match status" value="1"/>
</dbReference>
<dbReference type="Pfam" id="PF07980">
    <property type="entry name" value="SusD_RagB"/>
    <property type="match status" value="1"/>
</dbReference>
<evidence type="ECO:0000313" key="9">
    <source>
        <dbReference type="EMBL" id="MFD2902517.1"/>
    </source>
</evidence>
<protein>
    <submittedName>
        <fullName evidence="9">RagB/SusD family nutrient uptake outer membrane protein</fullName>
    </submittedName>
</protein>
<evidence type="ECO:0000256" key="6">
    <source>
        <dbReference type="PROSITE-ProRule" id="PRU00339"/>
    </source>
</evidence>
<evidence type="ECO:0000256" key="1">
    <source>
        <dbReference type="ARBA" id="ARBA00004442"/>
    </source>
</evidence>
<organism evidence="9 10">
    <name type="scientific">Sphingobacterium anhuiense</name>
    <dbReference type="NCBI Taxonomy" id="493780"/>
    <lineage>
        <taxon>Bacteria</taxon>
        <taxon>Pseudomonadati</taxon>
        <taxon>Bacteroidota</taxon>
        <taxon>Sphingobacteriia</taxon>
        <taxon>Sphingobacteriales</taxon>
        <taxon>Sphingobacteriaceae</taxon>
        <taxon>Sphingobacterium</taxon>
    </lineage>
</organism>
<feature type="repeat" description="TPR" evidence="6">
    <location>
        <begin position="210"/>
        <end position="243"/>
    </location>
</feature>
<dbReference type="PROSITE" id="PS51257">
    <property type="entry name" value="PROKAR_LIPOPROTEIN"/>
    <property type="match status" value="1"/>
</dbReference>
<dbReference type="InterPro" id="IPR011990">
    <property type="entry name" value="TPR-like_helical_dom_sf"/>
</dbReference>
<dbReference type="InterPro" id="IPR019734">
    <property type="entry name" value="TPR_rpt"/>
</dbReference>
<dbReference type="PROSITE" id="PS50005">
    <property type="entry name" value="TPR"/>
    <property type="match status" value="1"/>
</dbReference>
<sequence>MKNYIRILVYAILIITISCDDFLDSKPNQKMAVPKTLEHADLLLNDYSTLNSVYPTFGEIASDDYFISTANWSGLSDMDEKLTYNWSDPDIANSKQWQASYRAIYQVNQVLEVLKDIERNKQLSLYDRIKGGACFYRAFALHQLAVVFAPVYVPSNVNALGLPLRLSPDIDFKSVRSTLKETYDQIITDYQIAVRLLPEQEILLGRPAKISAYAGLARVYLDMSDYERAYAYADSALNMNNSIIDFNTINVGLSIPFKRFNSEVIFSASTPSAGPLGIAFCRVDTNLYQAYGAHDLRKTAFFRIGSGTPNYYSFKGSYDGSTSGIFVGLTVPELLLIRAEAAVRTNRAAQALADYNKLLKNRISNTFYTPSLENDPTKLLTLILEQRRLELIFRGRRWADLKRLNKEPRFAKQLVRVLDGKTYSLEPNSHKYAIKIPQIVIEQTGITQNIR</sequence>
<evidence type="ECO:0000256" key="4">
    <source>
        <dbReference type="ARBA" id="ARBA00023136"/>
    </source>
</evidence>
<keyword evidence="6" id="KW-0802">TPR repeat</keyword>
<dbReference type="InterPro" id="IPR012944">
    <property type="entry name" value="SusD_RagB_dom"/>
</dbReference>
<evidence type="ECO:0000313" key="10">
    <source>
        <dbReference type="Proteomes" id="UP001597509"/>
    </source>
</evidence>
<proteinExistence type="inferred from homology"/>
<comment type="caution">
    <text evidence="9">The sequence shown here is derived from an EMBL/GenBank/DDBJ whole genome shotgun (WGS) entry which is preliminary data.</text>
</comment>
<feature type="domain" description="RagB/SusD" evidence="7">
    <location>
        <begin position="333"/>
        <end position="425"/>
    </location>
</feature>
<keyword evidence="5" id="KW-0998">Cell outer membrane</keyword>
<reference evidence="10" key="1">
    <citation type="journal article" date="2019" name="Int. J. Syst. Evol. Microbiol.">
        <title>The Global Catalogue of Microorganisms (GCM) 10K type strain sequencing project: providing services to taxonomists for standard genome sequencing and annotation.</title>
        <authorList>
            <consortium name="The Broad Institute Genomics Platform"/>
            <consortium name="The Broad Institute Genome Sequencing Center for Infectious Disease"/>
            <person name="Wu L."/>
            <person name="Ma J."/>
        </authorList>
    </citation>
    <scope>NUCLEOTIDE SEQUENCE [LARGE SCALE GENOMIC DNA]</scope>
    <source>
        <strain evidence="10">KCTC 22209</strain>
    </source>
</reference>
<dbReference type="InterPro" id="IPR033985">
    <property type="entry name" value="SusD-like_N"/>
</dbReference>
<dbReference type="SUPFAM" id="SSF48452">
    <property type="entry name" value="TPR-like"/>
    <property type="match status" value="1"/>
</dbReference>
<dbReference type="RefSeq" id="WP_380917540.1">
    <property type="nucleotide sequence ID" value="NZ_JBHUPE010000001.1"/>
</dbReference>
<feature type="domain" description="SusD-like N-terminal" evidence="8">
    <location>
        <begin position="21"/>
        <end position="221"/>
    </location>
</feature>
<evidence type="ECO:0000259" key="7">
    <source>
        <dbReference type="Pfam" id="PF07980"/>
    </source>
</evidence>
<keyword evidence="3" id="KW-0732">Signal</keyword>
<keyword evidence="10" id="KW-1185">Reference proteome</keyword>
<accession>A0ABW5YQ58</accession>
<evidence type="ECO:0000256" key="2">
    <source>
        <dbReference type="ARBA" id="ARBA00006275"/>
    </source>
</evidence>
<evidence type="ECO:0000256" key="3">
    <source>
        <dbReference type="ARBA" id="ARBA00022729"/>
    </source>
</evidence>
<dbReference type="Pfam" id="PF14322">
    <property type="entry name" value="SusD-like_3"/>
    <property type="match status" value="1"/>
</dbReference>
<dbReference type="Proteomes" id="UP001597509">
    <property type="component" value="Unassembled WGS sequence"/>
</dbReference>
<comment type="similarity">
    <text evidence="2">Belongs to the SusD family.</text>
</comment>
<evidence type="ECO:0000256" key="5">
    <source>
        <dbReference type="ARBA" id="ARBA00023237"/>
    </source>
</evidence>
<gene>
    <name evidence="9" type="ORF">ACFS6I_01175</name>
</gene>
<keyword evidence="4" id="KW-0472">Membrane</keyword>
<name>A0ABW5YQ58_9SPHI</name>
<evidence type="ECO:0000259" key="8">
    <source>
        <dbReference type="Pfam" id="PF14322"/>
    </source>
</evidence>
<dbReference type="SMART" id="SM00028">
    <property type="entry name" value="TPR"/>
    <property type="match status" value="2"/>
</dbReference>
<comment type="subcellular location">
    <subcellularLocation>
        <location evidence="1">Cell outer membrane</location>
    </subcellularLocation>
</comment>
<dbReference type="EMBL" id="JBHUPE010000001">
    <property type="protein sequence ID" value="MFD2902517.1"/>
    <property type="molecule type" value="Genomic_DNA"/>
</dbReference>
<dbReference type="Gene3D" id="1.25.40.390">
    <property type="match status" value="1"/>
</dbReference>